<feature type="binding site" evidence="17">
    <location>
        <position position="650"/>
    </location>
    <ligand>
        <name>ATP</name>
        <dbReference type="ChEBI" id="CHEBI:30616"/>
    </ligand>
</feature>
<dbReference type="GO" id="GO:0004674">
    <property type="term" value="F:protein serine/threonine kinase activity"/>
    <property type="evidence" value="ECO:0007669"/>
    <property type="project" value="UniProtKB-KW"/>
</dbReference>
<dbReference type="GO" id="GO:0000978">
    <property type="term" value="F:RNA polymerase II cis-regulatory region sequence-specific DNA binding"/>
    <property type="evidence" value="ECO:0007669"/>
    <property type="project" value="TreeGrafter"/>
</dbReference>
<dbReference type="InterPro" id="IPR011333">
    <property type="entry name" value="SKP1/BTB/POZ_sf"/>
</dbReference>
<keyword evidence="13" id="KW-0539">Nucleus</keyword>
<feature type="compositionally biased region" description="Polar residues" evidence="18">
    <location>
        <begin position="904"/>
        <end position="921"/>
    </location>
</feature>
<keyword evidence="19" id="KW-1133">Transmembrane helix</keyword>
<comment type="caution">
    <text evidence="23">The sequence shown here is derived from an EMBL/GenBank/DDBJ whole genome shotgun (WGS) entry which is preliminary data.</text>
</comment>
<evidence type="ECO:0000259" key="22">
    <source>
        <dbReference type="PROSITE" id="PS50157"/>
    </source>
</evidence>
<dbReference type="SUPFAM" id="SSF56112">
    <property type="entry name" value="Protein kinase-like (PK-like)"/>
    <property type="match status" value="1"/>
</dbReference>
<reference evidence="23 24" key="1">
    <citation type="submission" date="2019-03" db="EMBL/GenBank/DDBJ databases">
        <title>First draft genome of Liparis tanakae, snailfish: a comprehensive survey of snailfish specific genes.</title>
        <authorList>
            <person name="Kim W."/>
            <person name="Song I."/>
            <person name="Jeong J.-H."/>
            <person name="Kim D."/>
            <person name="Kim S."/>
            <person name="Ryu S."/>
            <person name="Song J.Y."/>
            <person name="Lee S.K."/>
        </authorList>
    </citation>
    <scope>NUCLEOTIDE SEQUENCE [LARGE SCALE GENOMIC DNA]</scope>
    <source>
        <tissue evidence="23">Muscle</tissue>
    </source>
</reference>
<gene>
    <name evidence="23" type="primary">ZNF131</name>
    <name evidence="23" type="ORF">EYF80_049309</name>
</gene>
<feature type="compositionally biased region" description="Basic and acidic residues" evidence="18">
    <location>
        <begin position="23"/>
        <end position="45"/>
    </location>
</feature>
<feature type="region of interest" description="Disordered" evidence="18">
    <location>
        <begin position="778"/>
        <end position="814"/>
    </location>
</feature>
<keyword evidence="12" id="KW-0804">Transcription</keyword>
<dbReference type="CDD" id="cd14689">
    <property type="entry name" value="bZIP_CREB3"/>
    <property type="match status" value="1"/>
</dbReference>
<feature type="domain" description="Protein kinase" evidence="20">
    <location>
        <begin position="621"/>
        <end position="893"/>
    </location>
</feature>
<evidence type="ECO:0000256" key="18">
    <source>
        <dbReference type="SAM" id="MobiDB-lite"/>
    </source>
</evidence>
<dbReference type="InterPro" id="IPR013087">
    <property type="entry name" value="Znf_C2H2_type"/>
</dbReference>
<feature type="domain" description="C2H2-type" evidence="22">
    <location>
        <begin position="336"/>
        <end position="364"/>
    </location>
</feature>
<comment type="catalytic activity">
    <reaction evidence="15">
        <text>L-seryl-[protein] + ATP = O-phospho-L-seryl-[protein] + ADP + H(+)</text>
        <dbReference type="Rhea" id="RHEA:17989"/>
        <dbReference type="Rhea" id="RHEA-COMP:9863"/>
        <dbReference type="Rhea" id="RHEA-COMP:11604"/>
        <dbReference type="ChEBI" id="CHEBI:15378"/>
        <dbReference type="ChEBI" id="CHEBI:29999"/>
        <dbReference type="ChEBI" id="CHEBI:30616"/>
        <dbReference type="ChEBI" id="CHEBI:83421"/>
        <dbReference type="ChEBI" id="CHEBI:456216"/>
        <dbReference type="EC" id="2.7.11.1"/>
    </reaction>
</comment>
<accession>A0A4Z2FHX2</accession>
<dbReference type="Gene3D" id="1.10.510.10">
    <property type="entry name" value="Transferase(Phosphotransferase) domain 1"/>
    <property type="match status" value="1"/>
</dbReference>
<keyword evidence="3" id="KW-0808">Transferase</keyword>
<evidence type="ECO:0000256" key="16">
    <source>
        <dbReference type="PROSITE-ProRule" id="PRU00042"/>
    </source>
</evidence>
<feature type="domain" description="C2H2-type" evidence="22">
    <location>
        <begin position="440"/>
        <end position="467"/>
    </location>
</feature>
<evidence type="ECO:0000256" key="14">
    <source>
        <dbReference type="ARBA" id="ARBA00047899"/>
    </source>
</evidence>
<feature type="region of interest" description="Disordered" evidence="18">
    <location>
        <begin position="1"/>
        <end position="45"/>
    </location>
</feature>
<dbReference type="FunFam" id="1.10.510.10:FF:000571">
    <property type="entry name" value="Maternal embryonic leucine zipper kinase"/>
    <property type="match status" value="1"/>
</dbReference>
<organism evidence="23 24">
    <name type="scientific">Liparis tanakae</name>
    <name type="common">Tanaka's snailfish</name>
    <dbReference type="NCBI Taxonomy" id="230148"/>
    <lineage>
        <taxon>Eukaryota</taxon>
        <taxon>Metazoa</taxon>
        <taxon>Chordata</taxon>
        <taxon>Craniata</taxon>
        <taxon>Vertebrata</taxon>
        <taxon>Euteleostomi</taxon>
        <taxon>Actinopterygii</taxon>
        <taxon>Neopterygii</taxon>
        <taxon>Teleostei</taxon>
        <taxon>Neoteleostei</taxon>
        <taxon>Acanthomorphata</taxon>
        <taxon>Eupercaria</taxon>
        <taxon>Perciformes</taxon>
        <taxon>Cottioidei</taxon>
        <taxon>Cottales</taxon>
        <taxon>Liparidae</taxon>
        <taxon>Liparis</taxon>
    </lineage>
</organism>
<evidence type="ECO:0000256" key="7">
    <source>
        <dbReference type="ARBA" id="ARBA00022777"/>
    </source>
</evidence>
<dbReference type="GO" id="GO:0008270">
    <property type="term" value="F:zinc ion binding"/>
    <property type="evidence" value="ECO:0007669"/>
    <property type="project" value="UniProtKB-KW"/>
</dbReference>
<keyword evidence="6 16" id="KW-0863">Zinc-finger</keyword>
<dbReference type="Proteomes" id="UP000314294">
    <property type="component" value="Unassembled WGS sequence"/>
</dbReference>
<feature type="domain" description="C2H2-type" evidence="22">
    <location>
        <begin position="306"/>
        <end position="333"/>
    </location>
</feature>
<dbReference type="EC" id="2.7.11.1" evidence="1"/>
<dbReference type="InterPro" id="IPR008271">
    <property type="entry name" value="Ser/Thr_kinase_AS"/>
</dbReference>
<evidence type="ECO:0000256" key="1">
    <source>
        <dbReference type="ARBA" id="ARBA00012513"/>
    </source>
</evidence>
<feature type="domain" description="C2H2-type" evidence="22">
    <location>
        <begin position="404"/>
        <end position="434"/>
    </location>
</feature>
<feature type="region of interest" description="Disordered" evidence="18">
    <location>
        <begin position="1209"/>
        <end position="1290"/>
    </location>
</feature>
<dbReference type="FunFam" id="3.30.160.60:FF:000065">
    <property type="entry name" value="B-cell CLL/lymphoma 6, member B"/>
    <property type="match status" value="1"/>
</dbReference>
<dbReference type="PANTHER" id="PTHR45996">
    <property type="entry name" value="AGAP001464-PB"/>
    <property type="match status" value="1"/>
</dbReference>
<feature type="compositionally biased region" description="Low complexity" evidence="18">
    <location>
        <begin position="1224"/>
        <end position="1233"/>
    </location>
</feature>
<dbReference type="FunFam" id="3.30.200.20:FF:000003">
    <property type="entry name" value="Non-specific serine/threonine protein kinase"/>
    <property type="match status" value="1"/>
</dbReference>
<dbReference type="Pfam" id="PF00096">
    <property type="entry name" value="zf-C2H2"/>
    <property type="match status" value="2"/>
</dbReference>
<dbReference type="OrthoDB" id="624345at2759"/>
<evidence type="ECO:0000256" key="15">
    <source>
        <dbReference type="ARBA" id="ARBA00048679"/>
    </source>
</evidence>
<evidence type="ECO:0000256" key="3">
    <source>
        <dbReference type="ARBA" id="ARBA00022679"/>
    </source>
</evidence>
<keyword evidence="24" id="KW-1185">Reference proteome</keyword>
<dbReference type="InterPro" id="IPR017441">
    <property type="entry name" value="Protein_kinase_ATP_BS"/>
</dbReference>
<dbReference type="Pfam" id="PF00651">
    <property type="entry name" value="BTB"/>
    <property type="match status" value="1"/>
</dbReference>
<evidence type="ECO:0000256" key="2">
    <source>
        <dbReference type="ARBA" id="ARBA00022527"/>
    </source>
</evidence>
<dbReference type="PROSITE" id="PS50011">
    <property type="entry name" value="PROTEIN_KINASE_DOM"/>
    <property type="match status" value="1"/>
</dbReference>
<evidence type="ECO:0000313" key="23">
    <source>
        <dbReference type="EMBL" id="TNN40510.1"/>
    </source>
</evidence>
<dbReference type="Gene3D" id="3.30.710.10">
    <property type="entry name" value="Potassium Channel Kv1.1, Chain A"/>
    <property type="match status" value="1"/>
</dbReference>
<dbReference type="InterPro" id="IPR000719">
    <property type="entry name" value="Prot_kinase_dom"/>
</dbReference>
<evidence type="ECO:0000313" key="24">
    <source>
        <dbReference type="Proteomes" id="UP000314294"/>
    </source>
</evidence>
<dbReference type="GO" id="GO:0005634">
    <property type="term" value="C:nucleus"/>
    <property type="evidence" value="ECO:0007669"/>
    <property type="project" value="TreeGrafter"/>
</dbReference>
<dbReference type="FunFam" id="3.30.710.10:FF:000041">
    <property type="entry name" value="Zinc finger protein 131"/>
    <property type="match status" value="1"/>
</dbReference>
<keyword evidence="9 17" id="KW-0067">ATP-binding</keyword>
<dbReference type="SUPFAM" id="SSF57959">
    <property type="entry name" value="Leucine zipper domain"/>
    <property type="match status" value="1"/>
</dbReference>
<keyword evidence="19" id="KW-0472">Membrane</keyword>
<dbReference type="PROSITE" id="PS50157">
    <property type="entry name" value="ZINC_FINGER_C2H2_2"/>
    <property type="match status" value="6"/>
</dbReference>
<dbReference type="SMART" id="SM00225">
    <property type="entry name" value="BTB"/>
    <property type="match status" value="1"/>
</dbReference>
<feature type="region of interest" description="Disordered" evidence="18">
    <location>
        <begin position="886"/>
        <end position="946"/>
    </location>
</feature>
<dbReference type="InterPro" id="IPR000210">
    <property type="entry name" value="BTB/POZ_dom"/>
</dbReference>
<evidence type="ECO:0000259" key="20">
    <source>
        <dbReference type="PROSITE" id="PS50011"/>
    </source>
</evidence>
<evidence type="ECO:0000256" key="9">
    <source>
        <dbReference type="ARBA" id="ARBA00022840"/>
    </source>
</evidence>
<evidence type="ECO:0000256" key="4">
    <source>
        <dbReference type="ARBA" id="ARBA00022723"/>
    </source>
</evidence>
<dbReference type="PROSITE" id="PS50097">
    <property type="entry name" value="BTB"/>
    <property type="match status" value="1"/>
</dbReference>
<dbReference type="InterPro" id="IPR051381">
    <property type="entry name" value="CREB_ATF_subfamily"/>
</dbReference>
<feature type="domain" description="C2H2-type" evidence="22">
    <location>
        <begin position="468"/>
        <end position="496"/>
    </location>
</feature>
<dbReference type="InterPro" id="IPR011009">
    <property type="entry name" value="Kinase-like_dom_sf"/>
</dbReference>
<dbReference type="FunFam" id="3.30.160.60:FF:000498">
    <property type="entry name" value="Putative zinc finger protein 131"/>
    <property type="match status" value="1"/>
</dbReference>
<dbReference type="PANTHER" id="PTHR45996:SF4">
    <property type="entry name" value="CYCLIC AMP-RESPONSIVE ELEMENT-BINDING PROTEIN 3"/>
    <property type="match status" value="1"/>
</dbReference>
<evidence type="ECO:0000256" key="10">
    <source>
        <dbReference type="ARBA" id="ARBA00023015"/>
    </source>
</evidence>
<evidence type="ECO:0000256" key="5">
    <source>
        <dbReference type="ARBA" id="ARBA00022741"/>
    </source>
</evidence>
<keyword evidence="10" id="KW-0805">Transcription regulation</keyword>
<evidence type="ECO:0000256" key="6">
    <source>
        <dbReference type="ARBA" id="ARBA00022771"/>
    </source>
</evidence>
<keyword evidence="2" id="KW-0723">Serine/threonine-protein kinase</keyword>
<protein>
    <recommendedName>
        <fullName evidence="1">non-specific serine/threonine protein kinase</fullName>
        <ecNumber evidence="1">2.7.11.1</ecNumber>
    </recommendedName>
</protein>
<dbReference type="SUPFAM" id="SSF54695">
    <property type="entry name" value="POZ domain"/>
    <property type="match status" value="1"/>
</dbReference>
<sequence>MEQAESGEQAEARPHPRGAPPRSAEHTERVEMEREREKEGEDYTKGQIRVELEVELEDGNEYPAHYKVMMDKLNEQRQLDQFTDITLIVDGHQFRAHKAVLAACSQFFHKFFQDFTQEPLVEIEGVSNTAFSQLMEFTYTATLVVVGEEEAYDVWKAAEYLQMEEAIKALNIKIQENPSLTGKGKGKKRKIAETSNVITETLPSVEGEQVEIEVIGEGGAIELEETGLEEVVDAAKNAQAASDDSALALLADITSKYQQGEPMHQVLKKEEIEEEMVYQEETVTASKLLENVEVVEVQISQVDNMFRCNKCDRSFKLYYHLKQHLKTHLGSMEKPHVCDHCGKAYTREGALKQHITTFHFDAEELSRNQKPQKRVHVCEYCKKHFDHFGHFKEHLRKHTGEKPYECPDCHERFARNSTLKCHMAACQNGAGAKKGRKKLYECQVCSSVFNSWDQFKDHLVSHTGDKPNHCTMCDMWFTHPKDLKAHLKHIHSIDDNSAEELVLDDSASAIAIEGAETVLLDDGIQVEHVTVEPAEVMEMEMEMEEEEEEEEEEETTMTTVLVEDGGVAEMCEEDVERLKQAGVQIQVVHVTTTEVDGRQVVNSQVEVEMEGEVVSVEEAEQAIRGEIGCGNFSHVKLGIHALTKDKVAIKILDKTKLDPKTQRLLSREISSMEKLHHPNIIRLYEVVETLSRLHLVMEYAGGGELYTKISTEGKLSDTNSRIVFAQILSAVKHMHENNIIHRDLKAENVFYTSGSCVKVGDFGFSTLSRRSETLNTFCGSPPFRRKRRDRSGDAERRTPKTPHAPSRGSFLDLSSNVTEDLPDMDGAELLGLLFNDGADGSTEPLFADENGLIESWLSEQDMLTGMDTEDFLSSLLEADYNMEAIGPSHSPVASDSGISDDSSTGVGNNNHLGCPSPQGSDSDVVPSPCYSQPSPAHSDPALAPGGMQTESLEVLTVQADHSYSLLQGGGGGEDMDVLQSVRAEKPDTDVFIDLDDLVSEDIEDIEDDFTDELPCTLDIEDSAQDSTPADQFVFKEIVLTEEEKRLLGKEGATIPSHMPLTKESRKKKKVYVDGLENRVAICTAHNLELQKKVQLLHKQNISLIEQLKKLQTIMKMSTMKVSTTSTCVMVFLLSFCLIIFPSVNPFGGNREQKELYTPSSVISRTLRSLPQEGTDAISYLDPEDEELLLVPQAEVENAKAIFAGGAGLKNNTPDYQRMEQPPDSESAVSSNSSADFPGPAQPGEMTPPAPPSQDGSVDAAVAFEVTGSKDNWIDRNPPSVILQQHRSDEM</sequence>
<proteinExistence type="predicted"/>
<dbReference type="InterPro" id="IPR046347">
    <property type="entry name" value="bZIP_sf"/>
</dbReference>
<dbReference type="InterPro" id="IPR036236">
    <property type="entry name" value="Znf_C2H2_sf"/>
</dbReference>
<evidence type="ECO:0000256" key="12">
    <source>
        <dbReference type="ARBA" id="ARBA00023163"/>
    </source>
</evidence>
<dbReference type="Gene3D" id="1.20.5.170">
    <property type="match status" value="1"/>
</dbReference>
<keyword evidence="8" id="KW-0862">Zinc</keyword>
<feature type="compositionally biased region" description="Low complexity" evidence="18">
    <location>
        <begin position="894"/>
        <end position="903"/>
    </location>
</feature>
<keyword evidence="5 17" id="KW-0547">Nucleotide-binding</keyword>
<evidence type="ECO:0000256" key="13">
    <source>
        <dbReference type="ARBA" id="ARBA00023242"/>
    </source>
</evidence>
<evidence type="ECO:0000259" key="21">
    <source>
        <dbReference type="PROSITE" id="PS50097"/>
    </source>
</evidence>
<feature type="transmembrane region" description="Helical" evidence="19">
    <location>
        <begin position="1121"/>
        <end position="1143"/>
    </location>
</feature>
<dbReference type="SMART" id="SM00355">
    <property type="entry name" value="ZnF_C2H2"/>
    <property type="match status" value="6"/>
</dbReference>
<evidence type="ECO:0000256" key="11">
    <source>
        <dbReference type="ARBA" id="ARBA00023125"/>
    </source>
</evidence>
<dbReference type="SUPFAM" id="SSF57667">
    <property type="entry name" value="beta-beta-alpha zinc fingers"/>
    <property type="match status" value="3"/>
</dbReference>
<keyword evidence="19" id="KW-0812">Transmembrane</keyword>
<evidence type="ECO:0000256" key="8">
    <source>
        <dbReference type="ARBA" id="ARBA00022833"/>
    </source>
</evidence>
<keyword evidence="11" id="KW-0238">DNA-binding</keyword>
<name>A0A4Z2FHX2_9TELE</name>
<keyword evidence="4" id="KW-0479">Metal-binding</keyword>
<dbReference type="PROSITE" id="PS00107">
    <property type="entry name" value="PROTEIN_KINASE_ATP"/>
    <property type="match status" value="1"/>
</dbReference>
<feature type="domain" description="C2H2-type" evidence="22">
    <location>
        <begin position="376"/>
        <end position="403"/>
    </location>
</feature>
<comment type="catalytic activity">
    <reaction evidence="14">
        <text>L-threonyl-[protein] + ATP = O-phospho-L-threonyl-[protein] + ADP + H(+)</text>
        <dbReference type="Rhea" id="RHEA:46608"/>
        <dbReference type="Rhea" id="RHEA-COMP:11060"/>
        <dbReference type="Rhea" id="RHEA-COMP:11605"/>
        <dbReference type="ChEBI" id="CHEBI:15378"/>
        <dbReference type="ChEBI" id="CHEBI:30013"/>
        <dbReference type="ChEBI" id="CHEBI:30616"/>
        <dbReference type="ChEBI" id="CHEBI:61977"/>
        <dbReference type="ChEBI" id="CHEBI:456216"/>
        <dbReference type="EC" id="2.7.11.1"/>
    </reaction>
</comment>
<dbReference type="PROSITE" id="PS00108">
    <property type="entry name" value="PROTEIN_KINASE_ST"/>
    <property type="match status" value="1"/>
</dbReference>
<dbReference type="Gene3D" id="3.30.160.60">
    <property type="entry name" value="Classic Zinc Finger"/>
    <property type="match status" value="6"/>
</dbReference>
<dbReference type="Pfam" id="PF00069">
    <property type="entry name" value="Pkinase"/>
    <property type="match status" value="1"/>
</dbReference>
<dbReference type="SMART" id="SM00220">
    <property type="entry name" value="S_TKc"/>
    <property type="match status" value="1"/>
</dbReference>
<dbReference type="EMBL" id="SRLO01001182">
    <property type="protein sequence ID" value="TNN40510.1"/>
    <property type="molecule type" value="Genomic_DNA"/>
</dbReference>
<feature type="domain" description="BTB" evidence="21">
    <location>
        <begin position="83"/>
        <end position="147"/>
    </location>
</feature>
<dbReference type="GO" id="GO:0005524">
    <property type="term" value="F:ATP binding"/>
    <property type="evidence" value="ECO:0007669"/>
    <property type="project" value="UniProtKB-UniRule"/>
</dbReference>
<dbReference type="GO" id="GO:0000981">
    <property type="term" value="F:DNA-binding transcription factor activity, RNA polymerase II-specific"/>
    <property type="evidence" value="ECO:0007669"/>
    <property type="project" value="TreeGrafter"/>
</dbReference>
<dbReference type="Pfam" id="PF12874">
    <property type="entry name" value="zf-met"/>
    <property type="match status" value="2"/>
</dbReference>
<evidence type="ECO:0000256" key="17">
    <source>
        <dbReference type="PROSITE-ProRule" id="PRU10141"/>
    </source>
</evidence>
<keyword evidence="7" id="KW-0418">Kinase</keyword>
<evidence type="ECO:0000256" key="19">
    <source>
        <dbReference type="SAM" id="Phobius"/>
    </source>
</evidence>
<dbReference type="PROSITE" id="PS00028">
    <property type="entry name" value="ZINC_FINGER_C2H2_1"/>
    <property type="match status" value="5"/>
</dbReference>